<dbReference type="Proteomes" id="UP000189911">
    <property type="component" value="Chromosome F"/>
</dbReference>
<protein>
    <submittedName>
        <fullName evidence="1">LANO_0F15434g1_1</fullName>
    </submittedName>
</protein>
<proteinExistence type="predicted"/>
<accession>A0A1G4KCL6</accession>
<dbReference type="EMBL" id="LT598452">
    <property type="protein sequence ID" value="SCV02131.1"/>
    <property type="molecule type" value="Genomic_DNA"/>
</dbReference>
<organism evidence="1 2">
    <name type="scientific">Lachancea nothofagi CBS 11611</name>
    <dbReference type="NCBI Taxonomy" id="1266666"/>
    <lineage>
        <taxon>Eukaryota</taxon>
        <taxon>Fungi</taxon>
        <taxon>Dikarya</taxon>
        <taxon>Ascomycota</taxon>
        <taxon>Saccharomycotina</taxon>
        <taxon>Saccharomycetes</taxon>
        <taxon>Saccharomycetales</taxon>
        <taxon>Saccharomycetaceae</taxon>
        <taxon>Lachancea</taxon>
    </lineage>
</organism>
<gene>
    <name evidence="1" type="ORF">LANO_0F15434G</name>
</gene>
<sequence length="172" mass="20005">MRNEPPLGNKIFNSWHNPTLHCRNAHSNVSLSSFSPPLPPPLPPPLLRLFLGNCHVCRLWPRPSRVIPRPPRVFLYLPYGPPRYPLRRATRSLLVNRPSPFVILTRRLSVRITRRSPRHNWRLYVQSELTFTRYHAALLSTKIHSSQSCTHVARIPLALQIQNPTNRTVQNR</sequence>
<reference evidence="2" key="1">
    <citation type="submission" date="2016-03" db="EMBL/GenBank/DDBJ databases">
        <authorList>
            <person name="Devillers Hugo."/>
        </authorList>
    </citation>
    <scope>NUCLEOTIDE SEQUENCE [LARGE SCALE GENOMIC DNA]</scope>
</reference>
<evidence type="ECO:0000313" key="2">
    <source>
        <dbReference type="Proteomes" id="UP000189911"/>
    </source>
</evidence>
<name>A0A1G4KCL6_9SACH</name>
<keyword evidence="2" id="KW-1185">Reference proteome</keyword>
<dbReference type="AlphaFoldDB" id="A0A1G4KCL6"/>
<evidence type="ECO:0000313" key="1">
    <source>
        <dbReference type="EMBL" id="SCV02131.1"/>
    </source>
</evidence>